<evidence type="ECO:0000259" key="7">
    <source>
        <dbReference type="Pfam" id="PF02687"/>
    </source>
</evidence>
<dbReference type="Proteomes" id="UP000253790">
    <property type="component" value="Chromosome"/>
</dbReference>
<evidence type="ECO:0000256" key="5">
    <source>
        <dbReference type="ARBA" id="ARBA00023136"/>
    </source>
</evidence>
<gene>
    <name evidence="8" type="ORF">DV701_15660</name>
</gene>
<keyword evidence="5 6" id="KW-0472">Membrane</keyword>
<keyword evidence="9" id="KW-1185">Reference proteome</keyword>
<evidence type="ECO:0000313" key="9">
    <source>
        <dbReference type="Proteomes" id="UP000253790"/>
    </source>
</evidence>
<sequence>MNSHPCAVVGSFTAGGVISDLDRLVLTGSSDHPPHATLVYVLARDAQHVPLVVEHVRMLVGGDPDLLSIRTSDALLSANEVISGQVGAFSRQIAVGVVALGLLLALLTVSLALASRRADMGRRQALGSSRSALVALVMMTVTIPTLAGAVLGTVVGVGAMVIMHGSLPDPLFVLAVNLLTLGVVAVATVPPALSVALQYPVAVLRVP</sequence>
<feature type="transmembrane region" description="Helical" evidence="6">
    <location>
        <begin position="133"/>
        <end position="162"/>
    </location>
</feature>
<feature type="transmembrane region" description="Helical" evidence="6">
    <location>
        <begin position="174"/>
        <end position="197"/>
    </location>
</feature>
<evidence type="ECO:0000256" key="2">
    <source>
        <dbReference type="ARBA" id="ARBA00022475"/>
    </source>
</evidence>
<proteinExistence type="predicted"/>
<dbReference type="InterPro" id="IPR003838">
    <property type="entry name" value="ABC3_permease_C"/>
</dbReference>
<evidence type="ECO:0000256" key="3">
    <source>
        <dbReference type="ARBA" id="ARBA00022692"/>
    </source>
</evidence>
<evidence type="ECO:0000256" key="4">
    <source>
        <dbReference type="ARBA" id="ARBA00022989"/>
    </source>
</evidence>
<comment type="subcellular location">
    <subcellularLocation>
        <location evidence="1">Cell membrane</location>
        <topology evidence="1">Multi-pass membrane protein</topology>
    </subcellularLocation>
</comment>
<feature type="transmembrane region" description="Helical" evidence="6">
    <location>
        <begin position="93"/>
        <end position="113"/>
    </location>
</feature>
<keyword evidence="2" id="KW-1003">Cell membrane</keyword>
<dbReference type="Pfam" id="PF02687">
    <property type="entry name" value="FtsX"/>
    <property type="match status" value="1"/>
</dbReference>
<dbReference type="AlphaFoldDB" id="A0A345NQQ1"/>
<dbReference type="EMBL" id="CP031229">
    <property type="protein sequence ID" value="AXH97359.1"/>
    <property type="molecule type" value="Genomic_DNA"/>
</dbReference>
<keyword evidence="3 6" id="KW-0812">Transmembrane</keyword>
<protein>
    <recommendedName>
        <fullName evidence="7">ABC3 transporter permease C-terminal domain-containing protein</fullName>
    </recommendedName>
</protein>
<accession>A0A345NQQ1</accession>
<organism evidence="8 9">
    <name type="scientific">Ornithinimicrobium avium</name>
    <dbReference type="NCBI Taxonomy" id="2283195"/>
    <lineage>
        <taxon>Bacteria</taxon>
        <taxon>Bacillati</taxon>
        <taxon>Actinomycetota</taxon>
        <taxon>Actinomycetes</taxon>
        <taxon>Micrococcales</taxon>
        <taxon>Ornithinimicrobiaceae</taxon>
        <taxon>Ornithinimicrobium</taxon>
    </lineage>
</organism>
<reference evidence="8 9" key="1">
    <citation type="submission" date="2018-07" db="EMBL/GenBank/DDBJ databases">
        <title>Complete genome sequencing of Ornithinimicrobium sp. AMA3305.</title>
        <authorList>
            <person name="Bae J.-W."/>
        </authorList>
    </citation>
    <scope>NUCLEOTIDE SEQUENCE [LARGE SCALE GENOMIC DNA]</scope>
    <source>
        <strain evidence="8 9">AMA3305</strain>
    </source>
</reference>
<evidence type="ECO:0000313" key="8">
    <source>
        <dbReference type="EMBL" id="AXH97359.1"/>
    </source>
</evidence>
<feature type="domain" description="ABC3 transporter permease C-terminal" evidence="7">
    <location>
        <begin position="93"/>
        <end position="195"/>
    </location>
</feature>
<evidence type="ECO:0000256" key="6">
    <source>
        <dbReference type="SAM" id="Phobius"/>
    </source>
</evidence>
<dbReference type="GO" id="GO:0005886">
    <property type="term" value="C:plasma membrane"/>
    <property type="evidence" value="ECO:0007669"/>
    <property type="project" value="UniProtKB-SubCell"/>
</dbReference>
<name>A0A345NQQ1_9MICO</name>
<dbReference type="KEGG" id="orn:DV701_15660"/>
<keyword evidence="4 6" id="KW-1133">Transmembrane helix</keyword>
<dbReference type="RefSeq" id="WP_114929651.1">
    <property type="nucleotide sequence ID" value="NZ_CP031229.1"/>
</dbReference>
<evidence type="ECO:0000256" key="1">
    <source>
        <dbReference type="ARBA" id="ARBA00004651"/>
    </source>
</evidence>